<dbReference type="Pfam" id="PF12796">
    <property type="entry name" value="Ank_2"/>
    <property type="match status" value="1"/>
</dbReference>
<dbReference type="SUPFAM" id="SSF48403">
    <property type="entry name" value="Ankyrin repeat"/>
    <property type="match status" value="1"/>
</dbReference>
<dbReference type="InterPro" id="IPR036770">
    <property type="entry name" value="Ankyrin_rpt-contain_sf"/>
</dbReference>
<dbReference type="PANTHER" id="PTHR24121:SF23">
    <property type="entry name" value="NO MECHANORECEPTOR POTENTIAL C, ISOFORM H"/>
    <property type="match status" value="1"/>
</dbReference>
<dbReference type="PANTHER" id="PTHR24121">
    <property type="entry name" value="NO MECHANORECEPTOR POTENTIAL C, ISOFORM D-RELATED"/>
    <property type="match status" value="1"/>
</dbReference>
<reference evidence="3" key="1">
    <citation type="submission" date="2021-01" db="EMBL/GenBank/DDBJ databases">
        <authorList>
            <person name="Corre E."/>
            <person name="Pelletier E."/>
            <person name="Niang G."/>
            <person name="Scheremetjew M."/>
            <person name="Finn R."/>
            <person name="Kale V."/>
            <person name="Holt S."/>
            <person name="Cochrane G."/>
            <person name="Meng A."/>
            <person name="Brown T."/>
            <person name="Cohen L."/>
        </authorList>
    </citation>
    <scope>NUCLEOTIDE SEQUENCE</scope>
    <source>
        <strain evidence="3">ECT3854</strain>
    </source>
</reference>
<evidence type="ECO:0000313" key="3">
    <source>
        <dbReference type="EMBL" id="CAD8944229.1"/>
    </source>
</evidence>
<feature type="compositionally biased region" description="Polar residues" evidence="1">
    <location>
        <begin position="373"/>
        <end position="382"/>
    </location>
</feature>
<proteinExistence type="predicted"/>
<organism evidence="3">
    <name type="scientific">Cyclophora tenuis</name>
    <name type="common">Marine diatom</name>
    <dbReference type="NCBI Taxonomy" id="216820"/>
    <lineage>
        <taxon>Eukaryota</taxon>
        <taxon>Sar</taxon>
        <taxon>Stramenopiles</taxon>
        <taxon>Ochrophyta</taxon>
        <taxon>Bacillariophyta</taxon>
        <taxon>Fragilariophyceae</taxon>
        <taxon>Fragilariophycidae</taxon>
        <taxon>Cyclophorales</taxon>
        <taxon>Cyclophoraceae</taxon>
        <taxon>Cyclophora</taxon>
    </lineage>
</organism>
<protein>
    <submittedName>
        <fullName evidence="3">Uncharacterized protein</fullName>
    </submittedName>
</protein>
<dbReference type="AlphaFoldDB" id="A0A6U1SH93"/>
<dbReference type="Gene3D" id="1.25.40.20">
    <property type="entry name" value="Ankyrin repeat-containing domain"/>
    <property type="match status" value="2"/>
</dbReference>
<feature type="compositionally biased region" description="Low complexity" evidence="1">
    <location>
        <begin position="359"/>
        <end position="372"/>
    </location>
</feature>
<sequence length="398" mass="43257">MLDSNNNMIGTEIIIDTSNVCSCSLDESLEESSRSLTDLIEAECWSRVRLMVASAATKTAGGGEGGGDGGELSSLLQTHQTIRLQGHKTTAPPLHLLCKKKRVPADIVSMVIDLHPHAVRALDSYFRILPLHVACRSGLSVDHIERLVQEYPESIRIPDDDGNLPLHLACSFAPMDVILYLTQQCYCYTATTTTDRQQQQQHPSSSSSLVESQNLKNQTPLHLACSREDISKSVVKQLLDIATQPCAMVDWQGQLPLHKAVMWKVDCAVIELLLHVFHDAVRVTDSHGMTPYGICRKRQRGQKNTATNSSSSEPTIQLLRRYQRKSGALHLRARDALLRFPLEAIGDAVGGGGGGGGSSSSSSSVGGASASDTRSVQSNKPNKPNGKRRISLKRFATA</sequence>
<dbReference type="InterPro" id="IPR002110">
    <property type="entry name" value="Ankyrin_rpt"/>
</dbReference>
<evidence type="ECO:0000256" key="1">
    <source>
        <dbReference type="SAM" id="MobiDB-lite"/>
    </source>
</evidence>
<feature type="region of interest" description="Disordered" evidence="1">
    <location>
        <begin position="289"/>
        <end position="314"/>
    </location>
</feature>
<feature type="region of interest" description="Disordered" evidence="1">
    <location>
        <begin position="350"/>
        <end position="398"/>
    </location>
</feature>
<gene>
    <name evidence="2" type="ORF">CTEN0397_LOCUS15332</name>
    <name evidence="3" type="ORF">CTEN0397_LOCUS15339</name>
</gene>
<dbReference type="EMBL" id="HBFW01023855">
    <property type="protein sequence ID" value="CAD8944229.1"/>
    <property type="molecule type" value="Transcribed_RNA"/>
</dbReference>
<evidence type="ECO:0000313" key="2">
    <source>
        <dbReference type="EMBL" id="CAD8944222.1"/>
    </source>
</evidence>
<name>A0A6U1SH93_CYCTE</name>
<dbReference type="EMBL" id="HBFW01023844">
    <property type="protein sequence ID" value="CAD8944222.1"/>
    <property type="molecule type" value="Transcribed_RNA"/>
</dbReference>
<accession>A0A6U1SH93</accession>
<feature type="compositionally biased region" description="Polar residues" evidence="1">
    <location>
        <begin position="302"/>
        <end position="314"/>
    </location>
</feature>
<dbReference type="SMART" id="SM00248">
    <property type="entry name" value="ANK"/>
    <property type="match status" value="4"/>
</dbReference>